<reference evidence="2" key="2">
    <citation type="submission" date="2023-01" db="EMBL/GenBank/DDBJ databases">
        <authorList>
            <person name="Sun Q."/>
            <person name="Evtushenko L."/>
        </authorList>
    </citation>
    <scope>NUCLEOTIDE SEQUENCE</scope>
    <source>
        <strain evidence="2">VKM Ac-1447</strain>
    </source>
</reference>
<evidence type="ECO:0000313" key="3">
    <source>
        <dbReference type="Proteomes" id="UP001142317"/>
    </source>
</evidence>
<proteinExistence type="predicted"/>
<evidence type="ECO:0000256" key="1">
    <source>
        <dbReference type="SAM" id="Phobius"/>
    </source>
</evidence>
<keyword evidence="1" id="KW-1133">Transmembrane helix</keyword>
<comment type="caution">
    <text evidence="2">The sequence shown here is derived from an EMBL/GenBank/DDBJ whole genome shotgun (WGS) entry which is preliminary data.</text>
</comment>
<dbReference type="Proteomes" id="UP001142317">
    <property type="component" value="Unassembled WGS sequence"/>
</dbReference>
<keyword evidence="1" id="KW-0812">Transmembrane</keyword>
<reference evidence="2" key="1">
    <citation type="journal article" date="2014" name="Int. J. Syst. Evol. Microbiol.">
        <title>Complete genome sequence of Corynebacterium casei LMG S-19264T (=DSM 44701T), isolated from a smear-ripened cheese.</title>
        <authorList>
            <consortium name="US DOE Joint Genome Institute (JGI-PGF)"/>
            <person name="Walter F."/>
            <person name="Albersmeier A."/>
            <person name="Kalinowski J."/>
            <person name="Ruckert C."/>
        </authorList>
    </citation>
    <scope>NUCLEOTIDE SEQUENCE</scope>
    <source>
        <strain evidence="2">VKM Ac-1447</strain>
    </source>
</reference>
<organism evidence="2 3">
    <name type="scientific">Microbacterium imperiale</name>
    <dbReference type="NCBI Taxonomy" id="33884"/>
    <lineage>
        <taxon>Bacteria</taxon>
        <taxon>Bacillati</taxon>
        <taxon>Actinomycetota</taxon>
        <taxon>Actinomycetes</taxon>
        <taxon>Micrococcales</taxon>
        <taxon>Microbacteriaceae</taxon>
        <taxon>Microbacterium</taxon>
    </lineage>
</organism>
<keyword evidence="1" id="KW-0472">Membrane</keyword>
<accession>A0A9W6HGW6</accession>
<keyword evidence="3" id="KW-1185">Reference proteome</keyword>
<protein>
    <submittedName>
        <fullName evidence="2">Uncharacterized protein</fullName>
    </submittedName>
</protein>
<feature type="transmembrane region" description="Helical" evidence="1">
    <location>
        <begin position="33"/>
        <end position="52"/>
    </location>
</feature>
<dbReference type="RefSeq" id="WP_271174909.1">
    <property type="nucleotide sequence ID" value="NZ_BSEO01000004.1"/>
</dbReference>
<dbReference type="AlphaFoldDB" id="A0A9W6HGW6"/>
<gene>
    <name evidence="2" type="ORF">GCM10017586_12650</name>
</gene>
<sequence length="556" mass="60845">MSDAHEPERGVYILGGEGGHRGFWGAQNKSRGWGTVAIIAVGMVFTPAFGWVAIISAFVGVAALVILTSGTHNGSIIERRRRSRRHRLAQRTHADEFIPYDADRAALLTTALEQTRKSKEKTDQTARVAWARELAAMRANPDGCDGMGWLQSGRGVPGIAWHGPVGEEPYLSVAFSVSGQLRGMESTENVVRGAEAFGGFQAAKAVPGSLMRIVQSVTRVLPADTALQESWVLNNIDPAAPDWAKESYNEVLIETSRGAMVQRHYVVGRWPVNARFVEQAKKYGRGRDGWRKLMAAEIESFRRGLLDARHSWAEPLTARGTAAVIRHMQNPSRPLDLVRDMQPTSTGERARGGEYSAHVAEGVDPETGERVEWWHRTAAIRAESLTVAQRRPLWLLELLVGRELDIIRTVSFHIELIPAAEARHAARRDLVSDMAADISESANGKIPLDEGKVKVLAAQRRRNDLAEGSGHHGTNWVGFVTITATSRDRLAAASRELAEVCANEVGIQRLEWLDSYQAAASGTTWPIARGLRPHTPSFGARAMRVIAGGGDKEAIA</sequence>
<name>A0A9W6HGW6_9MICO</name>
<dbReference type="InterPro" id="IPR049978">
    <property type="entry name" value="SCO6880-like"/>
</dbReference>
<dbReference type="EMBL" id="BSEO01000004">
    <property type="protein sequence ID" value="GLJ79583.1"/>
    <property type="molecule type" value="Genomic_DNA"/>
</dbReference>
<evidence type="ECO:0000313" key="2">
    <source>
        <dbReference type="EMBL" id="GLJ79583.1"/>
    </source>
</evidence>
<dbReference type="NCBIfam" id="NF042935">
    <property type="entry name" value="SCO6880_fam"/>
    <property type="match status" value="1"/>
</dbReference>